<name>A0A286HLX6_9HYPH</name>
<dbReference type="RefSeq" id="WP_097104722.1">
    <property type="nucleotide sequence ID" value="NZ_OCPC01000001.1"/>
</dbReference>
<keyword evidence="6" id="KW-1185">Reference proteome</keyword>
<dbReference type="InterPro" id="IPR036390">
    <property type="entry name" value="WH_DNA-bd_sf"/>
</dbReference>
<proteinExistence type="predicted"/>
<dbReference type="PRINTS" id="PR00778">
    <property type="entry name" value="HTHARSR"/>
</dbReference>
<dbReference type="PROSITE" id="PS50987">
    <property type="entry name" value="HTH_ARSR_2"/>
    <property type="match status" value="1"/>
</dbReference>
<dbReference type="OrthoDB" id="9815653at2"/>
<keyword evidence="3" id="KW-0804">Transcription</keyword>
<dbReference type="InterPro" id="IPR001845">
    <property type="entry name" value="HTH_ArsR_DNA-bd_dom"/>
</dbReference>
<dbReference type="SUPFAM" id="SSF46785">
    <property type="entry name" value="Winged helix' DNA-binding domain"/>
    <property type="match status" value="1"/>
</dbReference>
<feature type="domain" description="HTH arsR-type" evidence="4">
    <location>
        <begin position="6"/>
        <end position="101"/>
    </location>
</feature>
<keyword evidence="1" id="KW-0805">Transcription regulation</keyword>
<gene>
    <name evidence="5" type="ORF">SAMN05877838_0508</name>
</gene>
<dbReference type="Proteomes" id="UP000219465">
    <property type="component" value="Unassembled WGS sequence"/>
</dbReference>
<dbReference type="Gene3D" id="1.10.10.10">
    <property type="entry name" value="Winged helix-like DNA-binding domain superfamily/Winged helix DNA-binding domain"/>
    <property type="match status" value="1"/>
</dbReference>
<dbReference type="GO" id="GO:0003700">
    <property type="term" value="F:DNA-binding transcription factor activity"/>
    <property type="evidence" value="ECO:0007669"/>
    <property type="project" value="InterPro"/>
</dbReference>
<reference evidence="6" key="1">
    <citation type="submission" date="2017-08" db="EMBL/GenBank/DDBJ databases">
        <authorList>
            <person name="Varghese N."/>
            <person name="Submissions S."/>
        </authorList>
    </citation>
    <scope>NUCLEOTIDE SEQUENCE [LARGE SCALE GENOMIC DNA]</scope>
    <source>
        <strain evidence="6">KCTC 23107</strain>
    </source>
</reference>
<dbReference type="CDD" id="cd00090">
    <property type="entry name" value="HTH_ARSR"/>
    <property type="match status" value="1"/>
</dbReference>
<dbReference type="PANTHER" id="PTHR33154:SF33">
    <property type="entry name" value="TRANSCRIPTIONAL REPRESSOR SDPR"/>
    <property type="match status" value="1"/>
</dbReference>
<keyword evidence="2" id="KW-0238">DNA-binding</keyword>
<evidence type="ECO:0000256" key="2">
    <source>
        <dbReference type="ARBA" id="ARBA00023125"/>
    </source>
</evidence>
<dbReference type="InterPro" id="IPR011991">
    <property type="entry name" value="ArsR-like_HTH"/>
</dbReference>
<evidence type="ECO:0000256" key="1">
    <source>
        <dbReference type="ARBA" id="ARBA00023015"/>
    </source>
</evidence>
<protein>
    <submittedName>
        <fullName evidence="5">ArsR family transcriptional regulator</fullName>
    </submittedName>
</protein>
<evidence type="ECO:0000313" key="5">
    <source>
        <dbReference type="EMBL" id="SOE08778.1"/>
    </source>
</evidence>
<dbReference type="GO" id="GO:0003677">
    <property type="term" value="F:DNA binding"/>
    <property type="evidence" value="ECO:0007669"/>
    <property type="project" value="UniProtKB-KW"/>
</dbReference>
<dbReference type="InterPro" id="IPR051081">
    <property type="entry name" value="HTH_MetalResp_TranReg"/>
</dbReference>
<sequence length="122" mass="13173">MSSSPAASITSADAAKVFAALGDARRLALVERLQRAGPLPVTALCDGMDVTRQAVSKHLKLLDEARLVTCSKQGRETHYALDRDRLQEASAFLEAVGAKWDDALDRLQAHLAEPAEEESQSD</sequence>
<accession>A0A286HLX6</accession>
<dbReference type="SMART" id="SM00418">
    <property type="entry name" value="HTH_ARSR"/>
    <property type="match status" value="1"/>
</dbReference>
<dbReference type="Pfam" id="PF12840">
    <property type="entry name" value="HTH_20"/>
    <property type="match status" value="1"/>
</dbReference>
<dbReference type="InterPro" id="IPR036388">
    <property type="entry name" value="WH-like_DNA-bd_sf"/>
</dbReference>
<dbReference type="EMBL" id="OCPC01000001">
    <property type="protein sequence ID" value="SOE08778.1"/>
    <property type="molecule type" value="Genomic_DNA"/>
</dbReference>
<evidence type="ECO:0000256" key="3">
    <source>
        <dbReference type="ARBA" id="ARBA00023163"/>
    </source>
</evidence>
<dbReference type="PANTHER" id="PTHR33154">
    <property type="entry name" value="TRANSCRIPTIONAL REGULATOR, ARSR FAMILY"/>
    <property type="match status" value="1"/>
</dbReference>
<evidence type="ECO:0000259" key="4">
    <source>
        <dbReference type="PROSITE" id="PS50987"/>
    </source>
</evidence>
<dbReference type="NCBIfam" id="NF033788">
    <property type="entry name" value="HTH_metalloreg"/>
    <property type="match status" value="1"/>
</dbReference>
<dbReference type="AlphaFoldDB" id="A0A286HLX6"/>
<evidence type="ECO:0000313" key="6">
    <source>
        <dbReference type="Proteomes" id="UP000219465"/>
    </source>
</evidence>
<organism evidence="5 6">
    <name type="scientific">Hoeflea halophila</name>
    <dbReference type="NCBI Taxonomy" id="714899"/>
    <lineage>
        <taxon>Bacteria</taxon>
        <taxon>Pseudomonadati</taxon>
        <taxon>Pseudomonadota</taxon>
        <taxon>Alphaproteobacteria</taxon>
        <taxon>Hyphomicrobiales</taxon>
        <taxon>Rhizobiaceae</taxon>
        <taxon>Hoeflea</taxon>
    </lineage>
</organism>